<name>F0SNK8_RUBBR</name>
<accession>F0SNK8</accession>
<dbReference type="Proteomes" id="UP000006860">
    <property type="component" value="Chromosome"/>
</dbReference>
<reference evidence="2" key="1">
    <citation type="submission" date="2011-02" db="EMBL/GenBank/DDBJ databases">
        <title>The complete genome of Planctomyces brasiliensis DSM 5305.</title>
        <authorList>
            <person name="Lucas S."/>
            <person name="Copeland A."/>
            <person name="Lapidus A."/>
            <person name="Bruce D."/>
            <person name="Goodwin L."/>
            <person name="Pitluck S."/>
            <person name="Kyrpides N."/>
            <person name="Mavromatis K."/>
            <person name="Pagani I."/>
            <person name="Ivanova N."/>
            <person name="Ovchinnikova G."/>
            <person name="Lu M."/>
            <person name="Detter J.C."/>
            <person name="Han C."/>
            <person name="Land M."/>
            <person name="Hauser L."/>
            <person name="Markowitz V."/>
            <person name="Cheng J.-F."/>
            <person name="Hugenholtz P."/>
            <person name="Woyke T."/>
            <person name="Wu D."/>
            <person name="Tindall B."/>
            <person name="Pomrenke H.G."/>
            <person name="Brambilla E."/>
            <person name="Klenk H.-P."/>
            <person name="Eisen J.A."/>
        </authorList>
    </citation>
    <scope>NUCLEOTIDE SEQUENCE [LARGE SCALE GENOMIC DNA]</scope>
    <source>
        <strain evidence="2">ATCC 49424 / DSM 5305 / JCM 21570 / NBRC 103401 / IFAM 1448</strain>
    </source>
</reference>
<sequence>MQYSDIAAMVDEGKTAAEIATELAAITRHKRDIYATKQDTTTASPDLLFLLSSRYKVLRLNKSAEWTGGLVDAIEASENATLEQGFGELLNNLQITGRKVFTHSDETGHTGLLVESIAAIVGTITEAAGTYTQAEVLAGINALTGGRMYAGVDEQAVQDLIDQQAREVAYSGVVAKANAATSQAALSLENGDTPAEITAAGEAGWEGE</sequence>
<organism evidence="1 2">
    <name type="scientific">Rubinisphaera brasiliensis (strain ATCC 49424 / DSM 5305 / JCM 21570 / IAM 15109 / NBRC 103401 / IFAM 1448)</name>
    <name type="common">Planctomyces brasiliensis</name>
    <dbReference type="NCBI Taxonomy" id="756272"/>
    <lineage>
        <taxon>Bacteria</taxon>
        <taxon>Pseudomonadati</taxon>
        <taxon>Planctomycetota</taxon>
        <taxon>Planctomycetia</taxon>
        <taxon>Planctomycetales</taxon>
        <taxon>Planctomycetaceae</taxon>
        <taxon>Rubinisphaera</taxon>
    </lineage>
</organism>
<dbReference type="STRING" id="756272.Plabr_0213"/>
<evidence type="ECO:0000313" key="2">
    <source>
        <dbReference type="Proteomes" id="UP000006860"/>
    </source>
</evidence>
<protein>
    <submittedName>
        <fullName evidence="1">Uncharacterized protein</fullName>
    </submittedName>
</protein>
<dbReference type="RefSeq" id="WP_013626586.1">
    <property type="nucleotide sequence ID" value="NC_015174.1"/>
</dbReference>
<keyword evidence="2" id="KW-1185">Reference proteome</keyword>
<dbReference type="EMBL" id="CP002546">
    <property type="protein sequence ID" value="ADY57842.1"/>
    <property type="molecule type" value="Genomic_DNA"/>
</dbReference>
<evidence type="ECO:0000313" key="1">
    <source>
        <dbReference type="EMBL" id="ADY57842.1"/>
    </source>
</evidence>
<dbReference type="HOGENOM" id="CLU_1320113_0_0_0"/>
<gene>
    <name evidence="1" type="ordered locus">Plabr_0213</name>
</gene>
<dbReference type="KEGG" id="pbs:Plabr_0213"/>
<proteinExistence type="predicted"/>
<dbReference type="AlphaFoldDB" id="F0SNK8"/>